<feature type="compositionally biased region" description="Polar residues" evidence="1">
    <location>
        <begin position="662"/>
        <end position="675"/>
    </location>
</feature>
<reference evidence="3 4" key="1">
    <citation type="submission" date="2017-12" db="EMBL/GenBank/DDBJ databases">
        <title>Gene loss provides genomic basis for host adaptation in cereal stripe rust fungi.</title>
        <authorList>
            <person name="Xia C."/>
        </authorList>
    </citation>
    <scope>NUCLEOTIDE SEQUENCE [LARGE SCALE GENOMIC DNA]</scope>
    <source>
        <strain evidence="3 4">93TX-2</strain>
    </source>
</reference>
<feature type="compositionally biased region" description="Basic and acidic residues" evidence="1">
    <location>
        <begin position="523"/>
        <end position="546"/>
    </location>
</feature>
<dbReference type="Gene3D" id="2.130.10.10">
    <property type="entry name" value="YVTN repeat-like/Quinoprotein amine dehydrogenase"/>
    <property type="match status" value="1"/>
</dbReference>
<evidence type="ECO:0000313" key="3">
    <source>
        <dbReference type="EMBL" id="POW19965.1"/>
    </source>
</evidence>
<dbReference type="InterPro" id="IPR015943">
    <property type="entry name" value="WD40/YVTN_repeat-like_dom_sf"/>
</dbReference>
<evidence type="ECO:0000256" key="1">
    <source>
        <dbReference type="SAM" id="MobiDB-lite"/>
    </source>
</evidence>
<feature type="region of interest" description="Disordered" evidence="1">
    <location>
        <begin position="478"/>
        <end position="565"/>
    </location>
</feature>
<feature type="region of interest" description="Disordered" evidence="1">
    <location>
        <begin position="579"/>
        <end position="604"/>
    </location>
</feature>
<gene>
    <name evidence="3" type="ORF">PSHT_04146</name>
</gene>
<protein>
    <recommendedName>
        <fullName evidence="2">DUF2415 domain-containing protein</fullName>
    </recommendedName>
</protein>
<keyword evidence="4" id="KW-1185">Reference proteome</keyword>
<name>A0A2S4WDV4_9BASI</name>
<dbReference type="EMBL" id="PKSM01000040">
    <property type="protein sequence ID" value="POW19965.1"/>
    <property type="molecule type" value="Genomic_DNA"/>
</dbReference>
<evidence type="ECO:0000259" key="2">
    <source>
        <dbReference type="Pfam" id="PF10313"/>
    </source>
</evidence>
<feature type="region of interest" description="Disordered" evidence="1">
    <location>
        <begin position="635"/>
        <end position="675"/>
    </location>
</feature>
<feature type="region of interest" description="Disordered" evidence="1">
    <location>
        <begin position="238"/>
        <end position="272"/>
    </location>
</feature>
<comment type="caution">
    <text evidence="3">The sequence shown here is derived from an EMBL/GenBank/DDBJ whole genome shotgun (WGS) entry which is preliminary data.</text>
</comment>
<reference evidence="4" key="2">
    <citation type="journal article" date="2018" name="BMC Genomics">
        <title>Genomic insights into host adaptation between the wheat stripe rust pathogen (Puccinia striiformis f. sp. tritici) and the barley stripe rust pathogen (Puccinia striiformis f. sp. hordei).</title>
        <authorList>
            <person name="Xia C."/>
            <person name="Wang M."/>
            <person name="Yin C."/>
            <person name="Cornejo O.E."/>
            <person name="Hulbert S.H."/>
            <person name="Chen X."/>
        </authorList>
    </citation>
    <scope>NUCLEOTIDE SEQUENCE [LARGE SCALE GENOMIC DNA]</scope>
    <source>
        <strain evidence="4">93TX-2</strain>
    </source>
</reference>
<dbReference type="OrthoDB" id="64353at2759"/>
<accession>A0A2S4WDV4</accession>
<feature type="domain" description="DUF2415" evidence="2">
    <location>
        <begin position="392"/>
        <end position="426"/>
    </location>
</feature>
<dbReference type="Pfam" id="PF10313">
    <property type="entry name" value="DUF2415"/>
    <property type="match status" value="1"/>
</dbReference>
<feature type="compositionally biased region" description="Acidic residues" evidence="1">
    <location>
        <begin position="506"/>
        <end position="522"/>
    </location>
</feature>
<sequence>MSAWTLGTNSRLEASTSQRPFFEPITNTHSARSSISHPQLRDLLICPTQAHHVQTVSGHGVDAHVFGQYTVQQKFIFSKFLSFTTTDPVKKNPSRIVDQMRLMDNATSFLPNCLVSGCGYVAMGGGSADLLIRSVDINSRWELKITTGHSIVNTPDGLTFAPALARSTSFKLHAVVILKSWCVTMTKPCVHNPLNSSRLDSTPQLTGLYVLSPNFIISKYKITQYDLSNVSTIQNAASDSLSVDPSHRPMPGTRSRGGGGDMSLDPPISTSNEKPVLTKKSSIIFPVPVNHCSISPDSKSMVAVGDSSEVFIYDCQNAHQSNEPLVGDWRLGPRKIHLPGVSPLTGSFSTSWNQYGDKFAVASEGEVVVVYDMKMLGKPLLVKHTAQKGKPGGARVVKFSPAGPNELLAFTEHQSLVHVLDARTFDPDHEEILAVPTPPPGMTPFPARLSPGSIRLDQTTNNNASLLDRSNLVYDDENASSASRRMSELNAQLSRRSRRTSRSMGMDEDLEPEEDEQDEDDAERSSRSGLRRQDRQSGSPDSREEPVGQLTFTEPMFGEFSRRRSPDPLAAVDRMWRDSEERTDLHSGPTLTTRGHQFSGAGIRASRAQRGYSWAVRSRLPSNLEDEDVCLDGEGLEQESQPRPNNSTTRTTSTGARLEWGTPSSSTSSTRQVQLNGSSIRVLSVDDERSGRLDARAAMLPSSNPTGLLRARVPVNTTVAQAHSQLLANRLGQNPPPFSRSEAWFDLDGGAPGAMRNRSNSLYGLISSSYSGVRSGTWDDLIGLSWSPDGDWLVSGTEMALVEWKVKRSSRAGFGDSRLC</sequence>
<evidence type="ECO:0000313" key="4">
    <source>
        <dbReference type="Proteomes" id="UP000238274"/>
    </source>
</evidence>
<feature type="compositionally biased region" description="Low complexity" evidence="1">
    <location>
        <begin position="642"/>
        <end position="654"/>
    </location>
</feature>
<dbReference type="AlphaFoldDB" id="A0A2S4WDV4"/>
<dbReference type="InterPro" id="IPR019417">
    <property type="entry name" value="DUF2415"/>
</dbReference>
<dbReference type="Proteomes" id="UP000238274">
    <property type="component" value="Unassembled WGS sequence"/>
</dbReference>
<dbReference type="VEuPathDB" id="FungiDB:PSHT_04146"/>
<dbReference type="InterPro" id="IPR036322">
    <property type="entry name" value="WD40_repeat_dom_sf"/>
</dbReference>
<organism evidence="3 4">
    <name type="scientific">Puccinia striiformis</name>
    <dbReference type="NCBI Taxonomy" id="27350"/>
    <lineage>
        <taxon>Eukaryota</taxon>
        <taxon>Fungi</taxon>
        <taxon>Dikarya</taxon>
        <taxon>Basidiomycota</taxon>
        <taxon>Pucciniomycotina</taxon>
        <taxon>Pucciniomycetes</taxon>
        <taxon>Pucciniales</taxon>
        <taxon>Pucciniaceae</taxon>
        <taxon>Puccinia</taxon>
    </lineage>
</organism>
<feature type="compositionally biased region" description="Polar residues" evidence="1">
    <location>
        <begin position="479"/>
        <end position="493"/>
    </location>
</feature>
<dbReference type="PANTHER" id="PTHR43991:SF9">
    <property type="entry name" value="DUF2415 DOMAIN-CONTAINING PROTEIN"/>
    <property type="match status" value="1"/>
</dbReference>
<dbReference type="PANTHER" id="PTHR43991">
    <property type="entry name" value="WD REPEAT PROTEIN (AFU_ORTHOLOGUE AFUA_8G05640)-RELATED"/>
    <property type="match status" value="1"/>
</dbReference>
<proteinExistence type="predicted"/>
<dbReference type="VEuPathDB" id="FungiDB:PSTT_04711"/>
<reference evidence="4" key="3">
    <citation type="journal article" date="2018" name="Mol. Plant Microbe Interact.">
        <title>Genome sequence resources for the wheat stripe rust pathogen (Puccinia striiformis f. sp. tritici) and the barley stripe rust pathogen (Puccinia striiformis f. sp. hordei).</title>
        <authorList>
            <person name="Xia C."/>
            <person name="Wang M."/>
            <person name="Yin C."/>
            <person name="Cornejo O.E."/>
            <person name="Hulbert S.H."/>
            <person name="Chen X."/>
        </authorList>
    </citation>
    <scope>NUCLEOTIDE SEQUENCE [LARGE SCALE GENOMIC DNA]</scope>
    <source>
        <strain evidence="4">93TX-2</strain>
    </source>
</reference>
<dbReference type="SUPFAM" id="SSF50978">
    <property type="entry name" value="WD40 repeat-like"/>
    <property type="match status" value="1"/>
</dbReference>
<feature type="region of interest" description="Disordered" evidence="1">
    <location>
        <begin position="434"/>
        <end position="459"/>
    </location>
</feature>